<reference evidence="3" key="1">
    <citation type="journal article" date="2019" name="Int. J. Syst. Evol. Microbiol.">
        <title>The Global Catalogue of Microorganisms (GCM) 10K type strain sequencing project: providing services to taxonomists for standard genome sequencing and annotation.</title>
        <authorList>
            <consortium name="The Broad Institute Genomics Platform"/>
            <consortium name="The Broad Institute Genome Sequencing Center for Infectious Disease"/>
            <person name="Wu L."/>
            <person name="Ma J."/>
        </authorList>
    </citation>
    <scope>NUCLEOTIDE SEQUENCE [LARGE SCALE GENOMIC DNA]</scope>
    <source>
        <strain evidence="3">KCTC 32255</strain>
    </source>
</reference>
<gene>
    <name evidence="2" type="ORF">ACFQGD_16450</name>
</gene>
<sequence>MESLDIRDDLVPLRTDFDVSWRGYDRGQVRRYVHGVEAELRLVTADRDAAVAEAENLATQLEASRSEVRELRARLDQVCRTPIDPEAVPGRLRRMVELARDEAAEITGRAQMAAEHTWNAAQDAAQRLRKRSEWLLADLDAQRTAMAAEYRELTERARTEAETMSREAERRRIELDEAAEQHRKHVTRDFEIAMLARRVEARREIAEQRRAAQTEAEGIVAEARAEAARIVRAARREADALRQVRDDLADRVRALGRLFADAAPLLRPDDEPVPEQRVATPA</sequence>
<evidence type="ECO:0000256" key="1">
    <source>
        <dbReference type="SAM" id="Coils"/>
    </source>
</evidence>
<evidence type="ECO:0000313" key="2">
    <source>
        <dbReference type="EMBL" id="MFC6868733.1"/>
    </source>
</evidence>
<protein>
    <submittedName>
        <fullName evidence="2">Cellulose-binding protein</fullName>
    </submittedName>
</protein>
<proteinExistence type="predicted"/>
<keyword evidence="3" id="KW-1185">Reference proteome</keyword>
<feature type="coiled-coil region" evidence="1">
    <location>
        <begin position="136"/>
        <end position="251"/>
    </location>
</feature>
<accession>A0ABW2C1E5</accession>
<dbReference type="EMBL" id="JBHSXX010000001">
    <property type="protein sequence ID" value="MFC6868733.1"/>
    <property type="molecule type" value="Genomic_DNA"/>
</dbReference>
<evidence type="ECO:0000313" key="3">
    <source>
        <dbReference type="Proteomes" id="UP001596337"/>
    </source>
</evidence>
<feature type="coiled-coil region" evidence="1">
    <location>
        <begin position="47"/>
        <end position="81"/>
    </location>
</feature>
<dbReference type="Proteomes" id="UP001596337">
    <property type="component" value="Unassembled WGS sequence"/>
</dbReference>
<name>A0ABW2C1E5_9PSEU</name>
<comment type="caution">
    <text evidence="2">The sequence shown here is derived from an EMBL/GenBank/DDBJ whole genome shotgun (WGS) entry which is preliminary data.</text>
</comment>
<organism evidence="2 3">
    <name type="scientific">Haloechinothrix salitolerans</name>
    <dbReference type="NCBI Taxonomy" id="926830"/>
    <lineage>
        <taxon>Bacteria</taxon>
        <taxon>Bacillati</taxon>
        <taxon>Actinomycetota</taxon>
        <taxon>Actinomycetes</taxon>
        <taxon>Pseudonocardiales</taxon>
        <taxon>Pseudonocardiaceae</taxon>
        <taxon>Haloechinothrix</taxon>
    </lineage>
</organism>
<keyword evidence="1" id="KW-0175">Coiled coil</keyword>
<dbReference type="RefSeq" id="WP_345390791.1">
    <property type="nucleotide sequence ID" value="NZ_BAABLA010000005.1"/>
</dbReference>